<dbReference type="EMBL" id="UIHB01000001">
    <property type="protein sequence ID" value="SUZ27521.1"/>
    <property type="molecule type" value="Genomic_DNA"/>
</dbReference>
<dbReference type="Proteomes" id="UP000254168">
    <property type="component" value="Unassembled WGS sequence"/>
</dbReference>
<comment type="caution">
    <text evidence="6">The sequence shown here is derived from an EMBL/GenBank/DDBJ whole genome shotgun (WGS) entry which is preliminary data.</text>
</comment>
<dbReference type="RefSeq" id="WP_208415327.1">
    <property type="nucleotide sequence ID" value="NZ_JAASRB010000002.1"/>
</dbReference>
<organism evidence="6 7">
    <name type="scientific">Xanthomonas euroxanthea</name>
    <dbReference type="NCBI Taxonomy" id="2259622"/>
    <lineage>
        <taxon>Bacteria</taxon>
        <taxon>Pseudomonadati</taxon>
        <taxon>Pseudomonadota</taxon>
        <taxon>Gammaproteobacteria</taxon>
        <taxon>Lysobacterales</taxon>
        <taxon>Lysobacteraceae</taxon>
        <taxon>Xanthomonas</taxon>
    </lineage>
</organism>
<dbReference type="SUPFAM" id="SSF46785">
    <property type="entry name" value="Winged helix' DNA-binding domain"/>
    <property type="match status" value="1"/>
</dbReference>
<proteinExistence type="inferred from homology"/>
<protein>
    <submittedName>
        <fullName evidence="6">ALS operon regulatory protein</fullName>
    </submittedName>
</protein>
<dbReference type="InterPro" id="IPR037410">
    <property type="entry name" value="BudR_PBP2"/>
</dbReference>
<dbReference type="InterPro" id="IPR000847">
    <property type="entry name" value="LysR_HTH_N"/>
</dbReference>
<accession>A0AA46H9W1</accession>
<evidence type="ECO:0000259" key="5">
    <source>
        <dbReference type="PROSITE" id="PS50931"/>
    </source>
</evidence>
<keyword evidence="7" id="KW-1185">Reference proteome</keyword>
<dbReference type="Pfam" id="PF00126">
    <property type="entry name" value="HTH_1"/>
    <property type="match status" value="1"/>
</dbReference>
<dbReference type="InterPro" id="IPR036390">
    <property type="entry name" value="WH_DNA-bd_sf"/>
</dbReference>
<sequence length="305" mass="32874">MNNIDLRHLRYFLVLAHELHFTRAAQKIGIRQPPLSMQIQQLEDIVGARLFRRRSRGVELTAAGRSLQLSATEIFARLDAALADARRHGEGQAGQLRVGFAGATYFNPAIPAAIQAFRTRHPDVVLSPEQSNTPALLAGLRDNRLDVAFIRPPVDQDDRVTVRPFVDEEMVIAVPSGHPLDGETPLPLSATAGETLILFPRTIGTGLYDTVMAACRDAGFTPRLGQAASQIASIIPMVAAGFGVSVIPQSVSRIQNEGVTYRRIAGQTLHAPIALATRADDLSPLVSGFVAAVQLIQQAGIRTTA</sequence>
<dbReference type="PROSITE" id="PS50931">
    <property type="entry name" value="HTH_LYSR"/>
    <property type="match status" value="1"/>
</dbReference>
<dbReference type="GO" id="GO:0003677">
    <property type="term" value="F:DNA binding"/>
    <property type="evidence" value="ECO:0007669"/>
    <property type="project" value="UniProtKB-KW"/>
</dbReference>
<evidence type="ECO:0000256" key="2">
    <source>
        <dbReference type="ARBA" id="ARBA00023015"/>
    </source>
</evidence>
<dbReference type="Pfam" id="PF03466">
    <property type="entry name" value="LysR_substrate"/>
    <property type="match status" value="1"/>
</dbReference>
<dbReference type="PRINTS" id="PR00039">
    <property type="entry name" value="HTHLYSR"/>
</dbReference>
<keyword evidence="3" id="KW-0238">DNA-binding</keyword>
<dbReference type="PANTHER" id="PTHR30346:SF30">
    <property type="entry name" value="SMALL NEUTRAL PROTEASE REGULATORY PROTEIN"/>
    <property type="match status" value="1"/>
</dbReference>
<reference evidence="6 7" key="1">
    <citation type="submission" date="2018-06" db="EMBL/GenBank/DDBJ databases">
        <authorList>
            <person name="Pothier F. J."/>
        </authorList>
    </citation>
    <scope>NUCLEOTIDE SEQUENCE [LARGE SCALE GENOMIC DNA]</scope>
    <source>
        <strain evidence="6 7">CPBF 424</strain>
    </source>
</reference>
<dbReference type="Gene3D" id="3.40.190.10">
    <property type="entry name" value="Periplasmic binding protein-like II"/>
    <property type="match status" value="2"/>
</dbReference>
<dbReference type="SUPFAM" id="SSF53850">
    <property type="entry name" value="Periplasmic binding protein-like II"/>
    <property type="match status" value="1"/>
</dbReference>
<dbReference type="GO" id="GO:0003700">
    <property type="term" value="F:DNA-binding transcription factor activity"/>
    <property type="evidence" value="ECO:0007669"/>
    <property type="project" value="InterPro"/>
</dbReference>
<evidence type="ECO:0000256" key="1">
    <source>
        <dbReference type="ARBA" id="ARBA00009437"/>
    </source>
</evidence>
<keyword evidence="2" id="KW-0805">Transcription regulation</keyword>
<dbReference type="InterPro" id="IPR005119">
    <property type="entry name" value="LysR_subst-bd"/>
</dbReference>
<feature type="domain" description="HTH lysR-type" evidence="5">
    <location>
        <begin position="4"/>
        <end position="61"/>
    </location>
</feature>
<evidence type="ECO:0000256" key="4">
    <source>
        <dbReference type="ARBA" id="ARBA00023163"/>
    </source>
</evidence>
<dbReference type="GO" id="GO:0032993">
    <property type="term" value="C:protein-DNA complex"/>
    <property type="evidence" value="ECO:0007669"/>
    <property type="project" value="TreeGrafter"/>
</dbReference>
<dbReference type="Gene3D" id="1.10.10.10">
    <property type="entry name" value="Winged helix-like DNA-binding domain superfamily/Winged helix DNA-binding domain"/>
    <property type="match status" value="1"/>
</dbReference>
<evidence type="ECO:0000313" key="7">
    <source>
        <dbReference type="Proteomes" id="UP000254168"/>
    </source>
</evidence>
<comment type="similarity">
    <text evidence="1">Belongs to the LysR transcriptional regulatory family.</text>
</comment>
<dbReference type="PANTHER" id="PTHR30346">
    <property type="entry name" value="TRANSCRIPTIONAL DUAL REGULATOR HCAR-RELATED"/>
    <property type="match status" value="1"/>
</dbReference>
<name>A0AA46H9W1_9XANT</name>
<keyword evidence="4" id="KW-0804">Transcription</keyword>
<evidence type="ECO:0000256" key="3">
    <source>
        <dbReference type="ARBA" id="ARBA00023125"/>
    </source>
</evidence>
<gene>
    <name evidence="6" type="ORF">CPBF424_13070</name>
</gene>
<dbReference type="InterPro" id="IPR036388">
    <property type="entry name" value="WH-like_DNA-bd_sf"/>
</dbReference>
<dbReference type="CDD" id="cd08451">
    <property type="entry name" value="PBP2_BudR"/>
    <property type="match status" value="1"/>
</dbReference>
<evidence type="ECO:0000313" key="6">
    <source>
        <dbReference type="EMBL" id="SUZ27521.1"/>
    </source>
</evidence>
<dbReference type="AlphaFoldDB" id="A0AA46H9W1"/>
<dbReference type="FunFam" id="1.10.10.10:FF:000001">
    <property type="entry name" value="LysR family transcriptional regulator"/>
    <property type="match status" value="1"/>
</dbReference>